<gene>
    <name evidence="1" type="ORF">XD54_1347</name>
</gene>
<comment type="caution">
    <text evidence="1">The sequence shown here is derived from an EMBL/GenBank/DDBJ whole genome shotgun (WGS) entry which is preliminary data.</text>
</comment>
<dbReference type="OMA" id="WVLGDLN"/>
<dbReference type="SUPFAM" id="SSF54427">
    <property type="entry name" value="NTF2-like"/>
    <property type="match status" value="1"/>
</dbReference>
<dbReference type="EMBL" id="LGFD01000026">
    <property type="protein sequence ID" value="KUK17350.1"/>
    <property type="molecule type" value="Genomic_DNA"/>
</dbReference>
<dbReference type="PANTHER" id="PTHR38436:SF1">
    <property type="entry name" value="ESTER CYCLASE"/>
    <property type="match status" value="1"/>
</dbReference>
<dbReference type="Proteomes" id="UP000053911">
    <property type="component" value="Unassembled WGS sequence"/>
</dbReference>
<sequence>MTEKERIIQQIVDEVWNKGNVNTLDEFYAQNFVNHDPANPDVTNLEKFKEWVLFNHKTFPDFHVTIEDTITEGDEIVKRWKVTGTQKGEMMGGKIPPTGKQVTIEGTSIYRFEGDKIAEMWWGYDLLSMLQQLGAFPAK</sequence>
<protein>
    <submittedName>
        <fullName evidence="1">Polyketide Cyclase Snoal</fullName>
    </submittedName>
</protein>
<evidence type="ECO:0000313" key="1">
    <source>
        <dbReference type="EMBL" id="KUK17350.1"/>
    </source>
</evidence>
<dbReference type="AlphaFoldDB" id="A0A124FF88"/>
<name>A0A124FF88_9EURY</name>
<evidence type="ECO:0000313" key="2">
    <source>
        <dbReference type="Proteomes" id="UP000053911"/>
    </source>
</evidence>
<dbReference type="PATRIC" id="fig|172049.5.peg.236"/>
<dbReference type="GeneID" id="8095177"/>
<dbReference type="Pfam" id="PF07366">
    <property type="entry name" value="SnoaL"/>
    <property type="match status" value="1"/>
</dbReference>
<dbReference type="PANTHER" id="PTHR38436">
    <property type="entry name" value="POLYKETIDE CYCLASE SNOAL-LIKE DOMAIN"/>
    <property type="match status" value="1"/>
</dbReference>
<dbReference type="InterPro" id="IPR009959">
    <property type="entry name" value="Cyclase_SnoaL-like"/>
</dbReference>
<organism evidence="1 2">
    <name type="scientific">Thermococcus sibiricus</name>
    <dbReference type="NCBI Taxonomy" id="172049"/>
    <lineage>
        <taxon>Archaea</taxon>
        <taxon>Methanobacteriati</taxon>
        <taxon>Methanobacteriota</taxon>
        <taxon>Thermococci</taxon>
        <taxon>Thermococcales</taxon>
        <taxon>Thermococcaceae</taxon>
        <taxon>Thermococcus</taxon>
    </lineage>
</organism>
<dbReference type="Gene3D" id="3.10.450.50">
    <property type="match status" value="1"/>
</dbReference>
<dbReference type="InterPro" id="IPR032710">
    <property type="entry name" value="NTF2-like_dom_sf"/>
</dbReference>
<dbReference type="GO" id="GO:0030638">
    <property type="term" value="P:polyketide metabolic process"/>
    <property type="evidence" value="ECO:0007669"/>
    <property type="project" value="InterPro"/>
</dbReference>
<dbReference type="RefSeq" id="WP_012766233.1">
    <property type="nucleotide sequence ID" value="NZ_LGFD01000026.1"/>
</dbReference>
<reference evidence="2" key="1">
    <citation type="journal article" date="2015" name="MBio">
        <title>Genome-Resolved Metagenomic Analysis Reveals Roles for Candidate Phyla and Other Microbial Community Members in Biogeochemical Transformations in Oil Reservoirs.</title>
        <authorList>
            <person name="Hu P."/>
            <person name="Tom L."/>
            <person name="Singh A."/>
            <person name="Thomas B.C."/>
            <person name="Baker B.J."/>
            <person name="Piceno Y.M."/>
            <person name="Andersen G.L."/>
            <person name="Banfield J.F."/>
        </authorList>
    </citation>
    <scope>NUCLEOTIDE SEQUENCE [LARGE SCALE GENOMIC DNA]</scope>
</reference>
<proteinExistence type="predicted"/>
<accession>A0A124FF88</accession>